<protein>
    <recommendedName>
        <fullName evidence="2">F-box domain-containing protein</fullName>
    </recommendedName>
</protein>
<dbReference type="InterPro" id="IPR055312">
    <property type="entry name" value="FBL15-like"/>
</dbReference>
<dbReference type="EMBL" id="CM003529">
    <property type="protein sequence ID" value="RCV13047.1"/>
    <property type="molecule type" value="Genomic_DNA"/>
</dbReference>
<evidence type="ECO:0000259" key="2">
    <source>
        <dbReference type="Pfam" id="PF00646"/>
    </source>
</evidence>
<sequence>MAAVASCRKCRRDQVSAPCCRWGLVRRSRRLRRGADDGEEDRISGLPDDVLRLFLARLGCAHAVAHTGLVSRRWRNLWTGLPESSPSTTPRPTRHHPLEPPGVTSLLRSAARLAPVELKAVLSGSTHYRDYPLYHVEVELPCFDRTTSISISMFIPVVRIPLPRSCDVSIDSLLPRCPRLRKLCIQRTRILSITGHSPSLEELDVTTHGVLLRVDIEAPLLKKLSIYAVVGISNEFSLSYSAPKLEELSWKCTRSFRQLMSRLPVANVSILELNILTRGHAYGELALHLLMICSTAQRLEMKLRDVGVEGCSGRRCTCHQPNNWRSQTVPTDLKEVEIQGFKGEGQEIYLLKVIFRSAIMLERVTIEFYPKVSPRDNRYMETLGILKGHPSVKSTVFIRKCVSKFEGMHDY</sequence>
<evidence type="ECO:0000256" key="1">
    <source>
        <dbReference type="SAM" id="MobiDB-lite"/>
    </source>
</evidence>
<dbReference type="InterPro" id="IPR036047">
    <property type="entry name" value="F-box-like_dom_sf"/>
</dbReference>
<feature type="compositionally biased region" description="Low complexity" evidence="1">
    <location>
        <begin position="81"/>
        <end position="91"/>
    </location>
</feature>
<dbReference type="Pfam" id="PF00646">
    <property type="entry name" value="F-box"/>
    <property type="match status" value="1"/>
</dbReference>
<proteinExistence type="predicted"/>
<dbReference type="PANTHER" id="PTHR34709">
    <property type="entry name" value="OS10G0396666 PROTEIN"/>
    <property type="match status" value="1"/>
</dbReference>
<dbReference type="OrthoDB" id="690108at2759"/>
<accession>A0A368Q4U1</accession>
<reference evidence="3" key="1">
    <citation type="journal article" date="2012" name="Nat. Biotechnol.">
        <title>Reference genome sequence of the model plant Setaria.</title>
        <authorList>
            <person name="Bennetzen J.L."/>
            <person name="Schmutz J."/>
            <person name="Wang H."/>
            <person name="Percifield R."/>
            <person name="Hawkins J."/>
            <person name="Pontaroli A.C."/>
            <person name="Estep M."/>
            <person name="Feng L."/>
            <person name="Vaughn J.N."/>
            <person name="Grimwood J."/>
            <person name="Jenkins J."/>
            <person name="Barry K."/>
            <person name="Lindquist E."/>
            <person name="Hellsten U."/>
            <person name="Deshpande S."/>
            <person name="Wang X."/>
            <person name="Wu X."/>
            <person name="Mitros T."/>
            <person name="Triplett J."/>
            <person name="Yang X."/>
            <person name="Ye C.Y."/>
            <person name="Mauro-Herrera M."/>
            <person name="Wang L."/>
            <person name="Li P."/>
            <person name="Sharma M."/>
            <person name="Sharma R."/>
            <person name="Ronald P.C."/>
            <person name="Panaud O."/>
            <person name="Kellogg E.A."/>
            <person name="Brutnell T.P."/>
            <person name="Doust A.N."/>
            <person name="Tuskan G.A."/>
            <person name="Rokhsar D."/>
            <person name="Devos K.M."/>
        </authorList>
    </citation>
    <scope>NUCLEOTIDE SEQUENCE [LARGE SCALE GENOMIC DNA]</scope>
    <source>
        <strain evidence="3">Yugu1</strain>
    </source>
</reference>
<name>A0A368Q4U1_SETIT</name>
<dbReference type="InterPro" id="IPR001810">
    <property type="entry name" value="F-box_dom"/>
</dbReference>
<gene>
    <name evidence="3" type="ORF">SETIT_2G315200v2</name>
</gene>
<dbReference type="SUPFAM" id="SSF81383">
    <property type="entry name" value="F-box domain"/>
    <property type="match status" value="1"/>
</dbReference>
<feature type="domain" description="F-box" evidence="2">
    <location>
        <begin position="43"/>
        <end position="81"/>
    </location>
</feature>
<dbReference type="PANTHER" id="PTHR34709:SF62">
    <property type="entry name" value="OS12G0545400 PROTEIN"/>
    <property type="match status" value="1"/>
</dbReference>
<dbReference type="AlphaFoldDB" id="A0A368Q4U1"/>
<organism evidence="3">
    <name type="scientific">Setaria italica</name>
    <name type="common">Foxtail millet</name>
    <name type="synonym">Panicum italicum</name>
    <dbReference type="NCBI Taxonomy" id="4555"/>
    <lineage>
        <taxon>Eukaryota</taxon>
        <taxon>Viridiplantae</taxon>
        <taxon>Streptophyta</taxon>
        <taxon>Embryophyta</taxon>
        <taxon>Tracheophyta</taxon>
        <taxon>Spermatophyta</taxon>
        <taxon>Magnoliopsida</taxon>
        <taxon>Liliopsida</taxon>
        <taxon>Poales</taxon>
        <taxon>Poaceae</taxon>
        <taxon>PACMAD clade</taxon>
        <taxon>Panicoideae</taxon>
        <taxon>Panicodae</taxon>
        <taxon>Paniceae</taxon>
        <taxon>Cenchrinae</taxon>
        <taxon>Setaria</taxon>
    </lineage>
</organism>
<evidence type="ECO:0000313" key="3">
    <source>
        <dbReference type="EMBL" id="RCV13047.1"/>
    </source>
</evidence>
<reference evidence="3" key="2">
    <citation type="submission" date="2015-07" db="EMBL/GenBank/DDBJ databases">
        <authorList>
            <person name="Noorani M."/>
        </authorList>
    </citation>
    <scope>NUCLEOTIDE SEQUENCE</scope>
    <source>
        <strain evidence="3">Yugu1</strain>
    </source>
</reference>
<feature type="region of interest" description="Disordered" evidence="1">
    <location>
        <begin position="81"/>
        <end position="100"/>
    </location>
</feature>